<dbReference type="eggNOG" id="COG0845">
    <property type="taxonomic scope" value="Bacteria"/>
</dbReference>
<dbReference type="Gene3D" id="2.40.30.170">
    <property type="match status" value="1"/>
</dbReference>
<proteinExistence type="predicted"/>
<feature type="domain" description="YknX-like C-terminal permuted SH3-like" evidence="1">
    <location>
        <begin position="345"/>
        <end position="413"/>
    </location>
</feature>
<dbReference type="PANTHER" id="PTHR30469:SF33">
    <property type="entry name" value="SLR1207 PROTEIN"/>
    <property type="match status" value="1"/>
</dbReference>
<dbReference type="Proteomes" id="UP000002970">
    <property type="component" value="Unassembled WGS sequence"/>
</dbReference>
<evidence type="ECO:0000313" key="3">
    <source>
        <dbReference type="Proteomes" id="UP000002970"/>
    </source>
</evidence>
<comment type="caution">
    <text evidence="2">The sequence shown here is derived from an EMBL/GenBank/DDBJ whole genome shotgun (WGS) entry which is preliminary data.</text>
</comment>
<name>E7GT70_CLOS6</name>
<dbReference type="HOGENOM" id="CLU_681100_0_0_9"/>
<protein>
    <recommendedName>
        <fullName evidence="1">YknX-like C-terminal permuted SH3-like domain-containing protein</fullName>
    </recommendedName>
</protein>
<reference evidence="2 3" key="1">
    <citation type="submission" date="2010-12" db="EMBL/GenBank/DDBJ databases">
        <title>The Genome Sequence of Clostridium symbiosum strain WAL-14163.</title>
        <authorList>
            <person name="Earl A."/>
            <person name="Ward D."/>
            <person name="Feldgarden M."/>
            <person name="Gevers D."/>
            <person name="Finegold S.M."/>
            <person name="Summanen P.H."/>
            <person name="Molitoris D.R."/>
            <person name="Vaisanen M.L."/>
            <person name="Daigneault M."/>
            <person name="Young S.K."/>
            <person name="Zeng Q."/>
            <person name="Gargeya S."/>
            <person name="Fitzgerald M."/>
            <person name="Haas B."/>
            <person name="Abouelleil A."/>
            <person name="Alvarado L."/>
            <person name="Arachchi H.M."/>
            <person name="Berlin A."/>
            <person name="Brown A."/>
            <person name="Chapman S.B."/>
            <person name="Chen Z."/>
            <person name="Dunbar C."/>
            <person name="Freedman E."/>
            <person name="Gearin G."/>
            <person name="Gellesch M."/>
            <person name="Goldberg J."/>
            <person name="Griggs A."/>
            <person name="Gujja S."/>
            <person name="Heilman E."/>
            <person name="Heiman D."/>
            <person name="Howarth C."/>
            <person name="Larson L."/>
            <person name="Lui A."/>
            <person name="MacDonald P.J.P."/>
            <person name="Mehta T."/>
            <person name="Montmayeur A."/>
            <person name="Murphy C."/>
            <person name="Neiman D."/>
            <person name="Pearson M."/>
            <person name="Priest M."/>
            <person name="Roberts A."/>
            <person name="Saif S."/>
            <person name="Shea T."/>
            <person name="Shenoy N."/>
            <person name="Sisk P."/>
            <person name="Stolte C."/>
            <person name="Sykes S."/>
            <person name="White J."/>
            <person name="Yandava C."/>
            <person name="Nusbaum C."/>
            <person name="Birren B."/>
        </authorList>
    </citation>
    <scope>NUCLEOTIDE SEQUENCE [LARGE SCALE GENOMIC DNA]</scope>
    <source>
        <strain evidence="2 3">WAL-14163</strain>
    </source>
</reference>
<sequence>MEGGYMKKKYKKILAALIVVICLAVFGISLFKPVTAKMEVVRYGNLEKSFTVQAELTPVHSMILSAPAAGSVSDVPFKPGSQVRAGEVLLRTETVLEISTDIQKEQLKQQLSLAKQEYDRLYGTNGEAASSYEAADRSYRLSKKNYEAGKVLADDGYLSRTELEMLELEMVQAHQQYLQAEEINSERQRDYMIEQIASCERQLNTLNEAVGGAEIRMPYDGILWEVYTERGAFLAQNQAAVKIYRDDGMKLSASVLAEDVSGIVPGTVAEAVYPDGTKGQVQVTFVARTASKELSSTGLEESRCQVELEPWEEAMQGVEPGIFNTGFGAGQQADVTFRIIKAKDVLTVPVSAIVPDGKRAIVYRDKNGKAEAVAVKAGRTENGRTEILDGLSEGDKIVSDPYEAGVENGERVRNGPETV</sequence>
<dbReference type="InterPro" id="IPR058637">
    <property type="entry name" value="YknX-like_C"/>
</dbReference>
<accession>E7GT70</accession>
<dbReference type="STRING" id="1512.GCA_900049235_04445"/>
<dbReference type="GO" id="GO:1990281">
    <property type="term" value="C:efflux pump complex"/>
    <property type="evidence" value="ECO:0007669"/>
    <property type="project" value="TreeGrafter"/>
</dbReference>
<dbReference type="GO" id="GO:0015562">
    <property type="term" value="F:efflux transmembrane transporter activity"/>
    <property type="evidence" value="ECO:0007669"/>
    <property type="project" value="TreeGrafter"/>
</dbReference>
<dbReference type="Pfam" id="PF25989">
    <property type="entry name" value="YknX_C"/>
    <property type="match status" value="1"/>
</dbReference>
<evidence type="ECO:0000313" key="2">
    <source>
        <dbReference type="EMBL" id="EGA91947.1"/>
    </source>
</evidence>
<dbReference type="PANTHER" id="PTHR30469">
    <property type="entry name" value="MULTIDRUG RESISTANCE PROTEIN MDTA"/>
    <property type="match status" value="1"/>
</dbReference>
<organism evidence="2 3">
    <name type="scientific">Clostridium symbiosum (strain WAL-14163)</name>
    <dbReference type="NCBI Taxonomy" id="742740"/>
    <lineage>
        <taxon>Bacteria</taxon>
        <taxon>Bacillati</taxon>
        <taxon>Bacillota</taxon>
        <taxon>Clostridia</taxon>
        <taxon>Lachnospirales</taxon>
        <taxon>Lachnospiraceae</taxon>
        <taxon>Otoolea</taxon>
    </lineage>
</organism>
<dbReference type="Gene3D" id="2.40.50.100">
    <property type="match status" value="1"/>
</dbReference>
<evidence type="ECO:0000259" key="1">
    <source>
        <dbReference type="Pfam" id="PF25989"/>
    </source>
</evidence>
<gene>
    <name evidence="2" type="ORF">HMPREF9474_04115</name>
</gene>
<dbReference type="Gene3D" id="1.10.287.470">
    <property type="entry name" value="Helix hairpin bin"/>
    <property type="match status" value="1"/>
</dbReference>
<dbReference type="Gene3D" id="2.40.420.20">
    <property type="match status" value="1"/>
</dbReference>
<keyword evidence="3" id="KW-1185">Reference proteome</keyword>
<dbReference type="EMBL" id="ADLQ01000094">
    <property type="protein sequence ID" value="EGA91947.1"/>
    <property type="molecule type" value="Genomic_DNA"/>
</dbReference>
<dbReference type="AlphaFoldDB" id="E7GT70"/>